<feature type="region of interest" description="Disordered" evidence="1">
    <location>
        <begin position="1"/>
        <end position="20"/>
    </location>
</feature>
<proteinExistence type="predicted"/>
<evidence type="ECO:0000256" key="1">
    <source>
        <dbReference type="SAM" id="MobiDB-lite"/>
    </source>
</evidence>
<evidence type="ECO:0000313" key="2">
    <source>
        <dbReference type="EMBL" id="JAH13371.1"/>
    </source>
</evidence>
<name>A0A0E9Q923_ANGAN</name>
<dbReference type="AlphaFoldDB" id="A0A0E9Q923"/>
<reference evidence="2" key="1">
    <citation type="submission" date="2014-11" db="EMBL/GenBank/DDBJ databases">
        <authorList>
            <person name="Amaro Gonzalez C."/>
        </authorList>
    </citation>
    <scope>NUCLEOTIDE SEQUENCE</scope>
</reference>
<organism evidence="2">
    <name type="scientific">Anguilla anguilla</name>
    <name type="common">European freshwater eel</name>
    <name type="synonym">Muraena anguilla</name>
    <dbReference type="NCBI Taxonomy" id="7936"/>
    <lineage>
        <taxon>Eukaryota</taxon>
        <taxon>Metazoa</taxon>
        <taxon>Chordata</taxon>
        <taxon>Craniata</taxon>
        <taxon>Vertebrata</taxon>
        <taxon>Euteleostomi</taxon>
        <taxon>Actinopterygii</taxon>
        <taxon>Neopterygii</taxon>
        <taxon>Teleostei</taxon>
        <taxon>Anguilliformes</taxon>
        <taxon>Anguillidae</taxon>
        <taxon>Anguilla</taxon>
    </lineage>
</organism>
<protein>
    <submittedName>
        <fullName evidence="2">Uncharacterized protein</fullName>
    </submittedName>
</protein>
<accession>A0A0E9Q923</accession>
<sequence>MAGASVTRTSQLALQEQRLK</sequence>
<dbReference type="EMBL" id="GBXM01095206">
    <property type="protein sequence ID" value="JAH13371.1"/>
    <property type="molecule type" value="Transcribed_RNA"/>
</dbReference>
<reference evidence="2" key="2">
    <citation type="journal article" date="2015" name="Fish Shellfish Immunol.">
        <title>Early steps in the European eel (Anguilla anguilla)-Vibrio vulnificus interaction in the gills: Role of the RtxA13 toxin.</title>
        <authorList>
            <person name="Callol A."/>
            <person name="Pajuelo D."/>
            <person name="Ebbesson L."/>
            <person name="Teles M."/>
            <person name="MacKenzie S."/>
            <person name="Amaro C."/>
        </authorList>
    </citation>
    <scope>NUCLEOTIDE SEQUENCE</scope>
</reference>
<feature type="compositionally biased region" description="Polar residues" evidence="1">
    <location>
        <begin position="1"/>
        <end position="14"/>
    </location>
</feature>